<dbReference type="GO" id="GO:0009279">
    <property type="term" value="C:cell outer membrane"/>
    <property type="evidence" value="ECO:0007669"/>
    <property type="project" value="UniProtKB-SubCell"/>
</dbReference>
<feature type="chain" id="PRO_5011966643" evidence="11">
    <location>
        <begin position="23"/>
        <end position="320"/>
    </location>
</feature>
<keyword evidence="5" id="KW-0812">Transmembrane</keyword>
<protein>
    <submittedName>
        <fullName evidence="13">Outer membrane protein (Porin)</fullName>
    </submittedName>
</protein>
<dbReference type="OrthoDB" id="8173690at2"/>
<keyword evidence="14" id="KW-1185">Reference proteome</keyword>
<keyword evidence="7" id="KW-0406">Ion transport</keyword>
<keyword evidence="3" id="KW-0813">Transport</keyword>
<evidence type="ECO:0000259" key="12">
    <source>
        <dbReference type="Pfam" id="PF13609"/>
    </source>
</evidence>
<organism evidence="13 14">
    <name type="scientific">Pseudidiomarina planktonica</name>
    <dbReference type="NCBI Taxonomy" id="1323738"/>
    <lineage>
        <taxon>Bacteria</taxon>
        <taxon>Pseudomonadati</taxon>
        <taxon>Pseudomonadota</taxon>
        <taxon>Gammaproteobacteria</taxon>
        <taxon>Alteromonadales</taxon>
        <taxon>Idiomarinaceae</taxon>
        <taxon>Pseudidiomarina</taxon>
    </lineage>
</organism>
<dbReference type="GO" id="GO:0046930">
    <property type="term" value="C:pore complex"/>
    <property type="evidence" value="ECO:0007669"/>
    <property type="project" value="UniProtKB-KW"/>
</dbReference>
<dbReference type="AlphaFoldDB" id="A0A1Y6G294"/>
<sequence length="320" mass="34639">MKNTSLISICLASALAAPVASANDDAVDVYGKINVSLQHNDNGSTSETELESNNSRFGLKGKVSLDHGLEAFYLLEWQVDVADIGGSDNIKSRNQYVGIRGGFGEIMAGRRDTVLKSSQGKIDVFSDYEGDIKALFEGENRTSDTLTYFTPKFGQFRGGVSYILSEDEAVDDGVSLSLTYGDAGLKSSDFYLAAAVDSEVDGYDVVRFSGSTKLNTTTLGFMYQVQEAVENAPDADGFVVSLAHPVNKFTFKAQVQTLDFIGTDSVSFAGGVDYKLGAQTKAFAWYTGRSLETIVLDQQFNSTISDVDQNYFAVGIEHNF</sequence>
<evidence type="ECO:0000313" key="13">
    <source>
        <dbReference type="EMBL" id="SMQ80449.1"/>
    </source>
</evidence>
<dbReference type="RefSeq" id="WP_086435340.1">
    <property type="nucleotide sequence ID" value="NZ_FXWH01000003.1"/>
</dbReference>
<gene>
    <name evidence="13" type="ORF">SAMN06297229_2208</name>
</gene>
<dbReference type="GO" id="GO:0015288">
    <property type="term" value="F:porin activity"/>
    <property type="evidence" value="ECO:0007669"/>
    <property type="project" value="UniProtKB-KW"/>
</dbReference>
<keyword evidence="10" id="KW-0998">Cell outer membrane</keyword>
<proteinExistence type="predicted"/>
<keyword evidence="9" id="KW-0472">Membrane</keyword>
<evidence type="ECO:0000313" key="14">
    <source>
        <dbReference type="Proteomes" id="UP000194450"/>
    </source>
</evidence>
<evidence type="ECO:0000256" key="3">
    <source>
        <dbReference type="ARBA" id="ARBA00022448"/>
    </source>
</evidence>
<dbReference type="InterPro" id="IPR002299">
    <property type="entry name" value="Porin_Neis"/>
</dbReference>
<evidence type="ECO:0000256" key="2">
    <source>
        <dbReference type="ARBA" id="ARBA00011233"/>
    </source>
</evidence>
<accession>A0A1Y6G294</accession>
<dbReference type="InterPro" id="IPR023614">
    <property type="entry name" value="Porin_dom_sf"/>
</dbReference>
<dbReference type="GO" id="GO:0006811">
    <property type="term" value="P:monoatomic ion transport"/>
    <property type="evidence" value="ECO:0007669"/>
    <property type="project" value="UniProtKB-KW"/>
</dbReference>
<dbReference type="InterPro" id="IPR033900">
    <property type="entry name" value="Gram_neg_porin_domain"/>
</dbReference>
<keyword evidence="8" id="KW-0626">Porin</keyword>
<comment type="subunit">
    <text evidence="2">Homotrimer.</text>
</comment>
<evidence type="ECO:0000256" key="7">
    <source>
        <dbReference type="ARBA" id="ARBA00023065"/>
    </source>
</evidence>
<dbReference type="EMBL" id="FXWH01000003">
    <property type="protein sequence ID" value="SMQ80449.1"/>
    <property type="molecule type" value="Genomic_DNA"/>
</dbReference>
<evidence type="ECO:0000256" key="9">
    <source>
        <dbReference type="ARBA" id="ARBA00023136"/>
    </source>
</evidence>
<dbReference type="Pfam" id="PF13609">
    <property type="entry name" value="Porin_4"/>
    <property type="match status" value="1"/>
</dbReference>
<name>A0A1Y6G294_9GAMM</name>
<dbReference type="InterPro" id="IPR050298">
    <property type="entry name" value="Gram-neg_bact_OMP"/>
</dbReference>
<dbReference type="PANTHER" id="PTHR34501">
    <property type="entry name" value="PROTEIN YDDL-RELATED"/>
    <property type="match status" value="1"/>
</dbReference>
<feature type="domain" description="Porin" evidence="12">
    <location>
        <begin position="12"/>
        <end position="286"/>
    </location>
</feature>
<keyword evidence="6 11" id="KW-0732">Signal</keyword>
<evidence type="ECO:0000256" key="11">
    <source>
        <dbReference type="SAM" id="SignalP"/>
    </source>
</evidence>
<dbReference type="PRINTS" id="PR00184">
    <property type="entry name" value="NEISSPPORIN"/>
</dbReference>
<dbReference type="PANTHER" id="PTHR34501:SF9">
    <property type="entry name" value="MAJOR OUTER MEMBRANE PROTEIN P.IA"/>
    <property type="match status" value="1"/>
</dbReference>
<evidence type="ECO:0000256" key="8">
    <source>
        <dbReference type="ARBA" id="ARBA00023114"/>
    </source>
</evidence>
<reference evidence="14" key="1">
    <citation type="submission" date="2017-04" db="EMBL/GenBank/DDBJ databases">
        <authorList>
            <person name="Varghese N."/>
            <person name="Submissions S."/>
        </authorList>
    </citation>
    <scope>NUCLEOTIDE SEQUENCE [LARGE SCALE GENOMIC DNA]</scope>
</reference>
<evidence type="ECO:0000256" key="1">
    <source>
        <dbReference type="ARBA" id="ARBA00004571"/>
    </source>
</evidence>
<dbReference type="Proteomes" id="UP000194450">
    <property type="component" value="Unassembled WGS sequence"/>
</dbReference>
<evidence type="ECO:0000256" key="10">
    <source>
        <dbReference type="ARBA" id="ARBA00023237"/>
    </source>
</evidence>
<dbReference type="CDD" id="cd00342">
    <property type="entry name" value="gram_neg_porins"/>
    <property type="match status" value="1"/>
</dbReference>
<dbReference type="Gene3D" id="2.40.160.10">
    <property type="entry name" value="Porin"/>
    <property type="match status" value="1"/>
</dbReference>
<evidence type="ECO:0000256" key="4">
    <source>
        <dbReference type="ARBA" id="ARBA00022452"/>
    </source>
</evidence>
<comment type="subcellular location">
    <subcellularLocation>
        <location evidence="1">Cell outer membrane</location>
        <topology evidence="1">Multi-pass membrane protein</topology>
    </subcellularLocation>
</comment>
<evidence type="ECO:0000256" key="5">
    <source>
        <dbReference type="ARBA" id="ARBA00022692"/>
    </source>
</evidence>
<evidence type="ECO:0000256" key="6">
    <source>
        <dbReference type="ARBA" id="ARBA00022729"/>
    </source>
</evidence>
<keyword evidence="4" id="KW-1134">Transmembrane beta strand</keyword>
<dbReference type="SUPFAM" id="SSF56935">
    <property type="entry name" value="Porins"/>
    <property type="match status" value="1"/>
</dbReference>
<feature type="signal peptide" evidence="11">
    <location>
        <begin position="1"/>
        <end position="22"/>
    </location>
</feature>